<dbReference type="GO" id="GO:0016853">
    <property type="term" value="F:isomerase activity"/>
    <property type="evidence" value="ECO:0007669"/>
    <property type="project" value="UniProtKB-KW"/>
</dbReference>
<reference evidence="3 4" key="1">
    <citation type="submission" date="2020-04" db="EMBL/GenBank/DDBJ databases">
        <title>Metagenomic profiling of ammonia- and methane-oxidizing microorganisms in a Dutch drinking water treatment plant.</title>
        <authorList>
            <person name="Poghosyan L."/>
            <person name="Leucker S."/>
        </authorList>
    </citation>
    <scope>NUCLEOTIDE SEQUENCE [LARGE SCALE GENOMIC DNA]</scope>
    <source>
        <strain evidence="3">S-RSF-IL-03</strain>
    </source>
</reference>
<gene>
    <name evidence="3" type="ORF">HOP12_14065</name>
</gene>
<dbReference type="SUPFAM" id="SSF52096">
    <property type="entry name" value="ClpP/crotonase"/>
    <property type="match status" value="1"/>
</dbReference>
<dbReference type="PANTHER" id="PTHR11941">
    <property type="entry name" value="ENOYL-COA HYDRATASE-RELATED"/>
    <property type="match status" value="1"/>
</dbReference>
<name>A0A849ST76_UNCEI</name>
<evidence type="ECO:0000256" key="1">
    <source>
        <dbReference type="ARBA" id="ARBA00005254"/>
    </source>
</evidence>
<comment type="caution">
    <text evidence="3">The sequence shown here is derived from an EMBL/GenBank/DDBJ whole genome shotgun (WGS) entry which is preliminary data.</text>
</comment>
<dbReference type="PANTHER" id="PTHR11941:SF133">
    <property type="entry name" value="1,2-EPOXYPHENYLACETYL-COA ISOMERASE"/>
    <property type="match status" value="1"/>
</dbReference>
<dbReference type="GO" id="GO:0006635">
    <property type="term" value="P:fatty acid beta-oxidation"/>
    <property type="evidence" value="ECO:0007669"/>
    <property type="project" value="TreeGrafter"/>
</dbReference>
<dbReference type="CDD" id="cd06558">
    <property type="entry name" value="crotonase-like"/>
    <property type="match status" value="1"/>
</dbReference>
<dbReference type="PROSITE" id="PS00166">
    <property type="entry name" value="ENOYL_COA_HYDRATASE"/>
    <property type="match status" value="1"/>
</dbReference>
<dbReference type="AlphaFoldDB" id="A0A849ST76"/>
<evidence type="ECO:0000313" key="4">
    <source>
        <dbReference type="Proteomes" id="UP000580839"/>
    </source>
</evidence>
<dbReference type="EMBL" id="JABFRW010000184">
    <property type="protein sequence ID" value="NOT35265.1"/>
    <property type="molecule type" value="Genomic_DNA"/>
</dbReference>
<dbReference type="Gene3D" id="3.90.226.10">
    <property type="entry name" value="2-enoyl-CoA Hydratase, Chain A, domain 1"/>
    <property type="match status" value="1"/>
</dbReference>
<organism evidence="3 4">
    <name type="scientific">Eiseniibacteriota bacterium</name>
    <dbReference type="NCBI Taxonomy" id="2212470"/>
    <lineage>
        <taxon>Bacteria</taxon>
        <taxon>Candidatus Eiseniibacteriota</taxon>
    </lineage>
</organism>
<dbReference type="InterPro" id="IPR029045">
    <property type="entry name" value="ClpP/crotonase-like_dom_sf"/>
</dbReference>
<dbReference type="Proteomes" id="UP000580839">
    <property type="component" value="Unassembled WGS sequence"/>
</dbReference>
<protein>
    <submittedName>
        <fullName evidence="3">2-(1,2-epoxy-1,2-dihydrophenyl)acetyl-CoA isomerase</fullName>
    </submittedName>
</protein>
<sequence length="278" mass="29090">MTDPIVLSIADGVATVLLNRPDKLNAFAGDMRERLVEALDAVVANAEVRALVITGAGRGFCAGGDVQHMVDLKRRGAPFEELQPLLEAGRAIVTRLASLPIPTLAAVNGVAAGAGMNLALACDLRIAAEQASFGATFVRIGLHPDWGGTYFLTRLVGEAKAKELCWTGDVIDAGEALRIGLVQRVVPNDQALEATIALARRLAAAPATSVRESKRSLAASHLRSLSECLDAEAAAQEACWNHADVAEGLTAFVEKRAARFGSRGGEAPASVGRASTFE</sequence>
<proteinExistence type="inferred from homology"/>
<dbReference type="InterPro" id="IPR001753">
    <property type="entry name" value="Enoyl-CoA_hydra/iso"/>
</dbReference>
<comment type="similarity">
    <text evidence="1 2">Belongs to the enoyl-CoA hydratase/isomerase family.</text>
</comment>
<keyword evidence="3" id="KW-0413">Isomerase</keyword>
<dbReference type="InterPro" id="IPR018376">
    <property type="entry name" value="Enoyl-CoA_hyd/isom_CS"/>
</dbReference>
<evidence type="ECO:0000313" key="3">
    <source>
        <dbReference type="EMBL" id="NOT35265.1"/>
    </source>
</evidence>
<evidence type="ECO:0000256" key="2">
    <source>
        <dbReference type="RuleBase" id="RU003707"/>
    </source>
</evidence>
<dbReference type="Pfam" id="PF00378">
    <property type="entry name" value="ECH_1"/>
    <property type="match status" value="1"/>
</dbReference>
<accession>A0A849ST76</accession>